<feature type="chain" id="PRO_5041422445" evidence="1">
    <location>
        <begin position="21"/>
        <end position="282"/>
    </location>
</feature>
<dbReference type="RefSeq" id="WP_060823396.1">
    <property type="nucleotide sequence ID" value="NZ_AP014657.1"/>
</dbReference>
<comment type="caution">
    <text evidence="2">The sequence shown here is derived from an EMBL/GenBank/DDBJ whole genome shotgun (WGS) entry which is preliminary data.</text>
</comment>
<dbReference type="Proteomes" id="UP001162175">
    <property type="component" value="Unassembled WGS sequence"/>
</dbReference>
<dbReference type="AlphaFoldDB" id="A0AA43QX22"/>
<evidence type="ECO:0000313" key="2">
    <source>
        <dbReference type="EMBL" id="MDI3349579.1"/>
    </source>
</evidence>
<organism evidence="2 3">
    <name type="scientific">Mycoplasmopsis arginini</name>
    <name type="common">Mycoplasma arginini</name>
    <dbReference type="NCBI Taxonomy" id="2094"/>
    <lineage>
        <taxon>Bacteria</taxon>
        <taxon>Bacillati</taxon>
        <taxon>Mycoplasmatota</taxon>
        <taxon>Mycoplasmoidales</taxon>
        <taxon>Metamycoplasmataceae</taxon>
        <taxon>Mycoplasmopsis</taxon>
    </lineage>
</organism>
<dbReference type="SUPFAM" id="SSF52058">
    <property type="entry name" value="L domain-like"/>
    <property type="match status" value="1"/>
</dbReference>
<accession>A0AA43QX22</accession>
<name>A0AA43QX22_MYCAR</name>
<dbReference type="InterPro" id="IPR032675">
    <property type="entry name" value="LRR_dom_sf"/>
</dbReference>
<dbReference type="GeneID" id="80703481"/>
<feature type="signal peptide" evidence="1">
    <location>
        <begin position="1"/>
        <end position="20"/>
    </location>
</feature>
<gene>
    <name evidence="2" type="ORF">DCBHLPFO_00214</name>
</gene>
<proteinExistence type="predicted"/>
<dbReference type="Pfam" id="PF13306">
    <property type="entry name" value="LRR_5"/>
    <property type="match status" value="1"/>
</dbReference>
<dbReference type="PROSITE" id="PS51257">
    <property type="entry name" value="PROKAR_LIPOPROTEIN"/>
    <property type="match status" value="1"/>
</dbReference>
<protein>
    <submittedName>
        <fullName evidence="2">Leucine-rich repeat domain-containing protein</fullName>
    </submittedName>
</protein>
<keyword evidence="1" id="KW-0732">Signal</keyword>
<evidence type="ECO:0000256" key="1">
    <source>
        <dbReference type="SAM" id="SignalP"/>
    </source>
</evidence>
<dbReference type="Gene3D" id="3.80.10.10">
    <property type="entry name" value="Ribonuclease Inhibitor"/>
    <property type="match status" value="1"/>
</dbReference>
<dbReference type="EMBL" id="JAPFAR010000042">
    <property type="protein sequence ID" value="MDI3349579.1"/>
    <property type="molecule type" value="Genomic_DNA"/>
</dbReference>
<sequence>MKTTKKLLLTLTGFALPVISASLVVSCGSKETLNEFAKDFVLGAAGRDNYNKDTKTLDLSKTNLEIIPAGAFSAQALHGLFLNTSEQANVAPEFAYAPGIFNVKENKINIDKIILPGTLKVIEKGAFEGLGLKEIEFDISSSNLTKIEEDAFKDNKLKTIVLPSSITEIKERAFYNNQITSINLEVATNLKRLSGGVLAKNQLTNINLVNINTIDQSALALNKFTSLELHQDLSRVSERLFWFVGEVEEVNVVTLTVQNAELKTLLKEALTKNEKLYYTIND</sequence>
<reference evidence="2" key="1">
    <citation type="submission" date="2022-11" db="EMBL/GenBank/DDBJ databases">
        <title>Draft genome of Mycoplasma arginini isolated from fly.</title>
        <authorList>
            <person name="Severgnini M."/>
            <person name="Gioia G."/>
            <person name="Cremonesi P."/>
            <person name="Moroni P."/>
            <person name="Addis M.F."/>
            <person name="Castiglioni B."/>
        </authorList>
    </citation>
    <scope>NUCLEOTIDE SEQUENCE</scope>
    <source>
        <strain evidence="2">QMP CG1-1632</strain>
    </source>
</reference>
<evidence type="ECO:0000313" key="3">
    <source>
        <dbReference type="Proteomes" id="UP001162175"/>
    </source>
</evidence>
<dbReference type="InterPro" id="IPR026906">
    <property type="entry name" value="LRR_5"/>
</dbReference>
<dbReference type="KEGG" id="marg:MARG145_0443"/>